<sequence length="104" mass="11019">QLSSSCSALVSALAASPSRSPASCQPTPCWLLSSICQQPSSGQCSTLTPNTVVQSTDRPIAPPPLGCVHGTKQWRWLFSPSSISYSTWLISSTPPAWFLSALKP</sequence>
<accession>A0A1A8LEM4</accession>
<feature type="non-terminal residue" evidence="1">
    <location>
        <position position="1"/>
    </location>
</feature>
<dbReference type="AlphaFoldDB" id="A0A1A8LEM4"/>
<reference evidence="1" key="1">
    <citation type="submission" date="2016-05" db="EMBL/GenBank/DDBJ databases">
        <authorList>
            <person name="Lavstsen T."/>
            <person name="Jespersen J.S."/>
        </authorList>
    </citation>
    <scope>NUCLEOTIDE SEQUENCE</scope>
    <source>
        <tissue evidence="1">Brain</tissue>
    </source>
</reference>
<dbReference type="EMBL" id="HAEF01004947">
    <property type="protein sequence ID" value="SBR42329.1"/>
    <property type="molecule type" value="Transcribed_RNA"/>
</dbReference>
<protein>
    <submittedName>
        <fullName evidence="1">Myeloid-associated differentiation marker</fullName>
    </submittedName>
</protein>
<proteinExistence type="predicted"/>
<evidence type="ECO:0000313" key="1">
    <source>
        <dbReference type="EMBL" id="SBR42329.1"/>
    </source>
</evidence>
<reference evidence="1" key="2">
    <citation type="submission" date="2016-06" db="EMBL/GenBank/DDBJ databases">
        <title>The genome of a short-lived fish provides insights into sex chromosome evolution and the genetic control of aging.</title>
        <authorList>
            <person name="Reichwald K."/>
            <person name="Felder M."/>
            <person name="Petzold A."/>
            <person name="Koch P."/>
            <person name="Groth M."/>
            <person name="Platzer M."/>
        </authorList>
    </citation>
    <scope>NUCLEOTIDE SEQUENCE</scope>
    <source>
        <tissue evidence="1">Brain</tissue>
    </source>
</reference>
<gene>
    <name evidence="1" type="primary">MYADM</name>
</gene>
<organism evidence="1">
    <name type="scientific">Nothobranchius pienaari</name>
    <dbReference type="NCBI Taxonomy" id="704102"/>
    <lineage>
        <taxon>Eukaryota</taxon>
        <taxon>Metazoa</taxon>
        <taxon>Chordata</taxon>
        <taxon>Craniata</taxon>
        <taxon>Vertebrata</taxon>
        <taxon>Euteleostomi</taxon>
        <taxon>Actinopterygii</taxon>
        <taxon>Neopterygii</taxon>
        <taxon>Teleostei</taxon>
        <taxon>Neoteleostei</taxon>
        <taxon>Acanthomorphata</taxon>
        <taxon>Ovalentaria</taxon>
        <taxon>Atherinomorphae</taxon>
        <taxon>Cyprinodontiformes</taxon>
        <taxon>Nothobranchiidae</taxon>
        <taxon>Nothobranchius</taxon>
    </lineage>
</organism>
<name>A0A1A8LEM4_9TELE</name>